<evidence type="ECO:0000313" key="2">
    <source>
        <dbReference type="EMBL" id="MPC16926.1"/>
    </source>
</evidence>
<reference evidence="2 3" key="1">
    <citation type="submission" date="2019-05" db="EMBL/GenBank/DDBJ databases">
        <title>Another draft genome of Portunus trituberculatus and its Hox gene families provides insights of decapod evolution.</title>
        <authorList>
            <person name="Jeong J.-H."/>
            <person name="Song I."/>
            <person name="Kim S."/>
            <person name="Choi T."/>
            <person name="Kim D."/>
            <person name="Ryu S."/>
            <person name="Kim W."/>
        </authorList>
    </citation>
    <scope>NUCLEOTIDE SEQUENCE [LARGE SCALE GENOMIC DNA]</scope>
    <source>
        <tissue evidence="2">Muscle</tissue>
    </source>
</reference>
<name>A0A5B7D6W5_PORTR</name>
<evidence type="ECO:0000256" key="1">
    <source>
        <dbReference type="SAM" id="MobiDB-lite"/>
    </source>
</evidence>
<gene>
    <name evidence="2" type="ORF">E2C01_009766</name>
</gene>
<proteinExistence type="predicted"/>
<comment type="caution">
    <text evidence="2">The sequence shown here is derived from an EMBL/GenBank/DDBJ whole genome shotgun (WGS) entry which is preliminary data.</text>
</comment>
<accession>A0A5B7D6W5</accession>
<dbReference type="Proteomes" id="UP000324222">
    <property type="component" value="Unassembled WGS sequence"/>
</dbReference>
<protein>
    <submittedName>
        <fullName evidence="2">Uncharacterized protein</fullName>
    </submittedName>
</protein>
<feature type="region of interest" description="Disordered" evidence="1">
    <location>
        <begin position="41"/>
        <end position="75"/>
    </location>
</feature>
<sequence length="75" mass="8290">MGARGGAGRPTPAQPRARVQDGRSAGIMVYYKLCNTHTRLRCARPAPPPPHPRPRPRPRPRPPLAARRRPPGARM</sequence>
<keyword evidence="3" id="KW-1185">Reference proteome</keyword>
<dbReference type="EMBL" id="VSRR010000549">
    <property type="protein sequence ID" value="MPC16926.1"/>
    <property type="molecule type" value="Genomic_DNA"/>
</dbReference>
<evidence type="ECO:0000313" key="3">
    <source>
        <dbReference type="Proteomes" id="UP000324222"/>
    </source>
</evidence>
<organism evidence="2 3">
    <name type="scientific">Portunus trituberculatus</name>
    <name type="common">Swimming crab</name>
    <name type="synonym">Neptunus trituberculatus</name>
    <dbReference type="NCBI Taxonomy" id="210409"/>
    <lineage>
        <taxon>Eukaryota</taxon>
        <taxon>Metazoa</taxon>
        <taxon>Ecdysozoa</taxon>
        <taxon>Arthropoda</taxon>
        <taxon>Crustacea</taxon>
        <taxon>Multicrustacea</taxon>
        <taxon>Malacostraca</taxon>
        <taxon>Eumalacostraca</taxon>
        <taxon>Eucarida</taxon>
        <taxon>Decapoda</taxon>
        <taxon>Pleocyemata</taxon>
        <taxon>Brachyura</taxon>
        <taxon>Eubrachyura</taxon>
        <taxon>Portunoidea</taxon>
        <taxon>Portunidae</taxon>
        <taxon>Portuninae</taxon>
        <taxon>Portunus</taxon>
    </lineage>
</organism>
<feature type="compositionally biased region" description="Basic residues" evidence="1">
    <location>
        <begin position="52"/>
        <end position="75"/>
    </location>
</feature>
<feature type="region of interest" description="Disordered" evidence="1">
    <location>
        <begin position="1"/>
        <end position="23"/>
    </location>
</feature>
<dbReference type="AlphaFoldDB" id="A0A5B7D6W5"/>